<sequence length="101" mass="11033">MVACLLSVDGIHRRVEGGMKKYPSRLAMYPVRAKTDCTLTPKPNLESSSSGGGKRAKQPTVKQGHEVNAAAEDEAEADAKARYEDDDEDEMIENLTRTTPP</sequence>
<gene>
    <name evidence="2" type="ORF">CCHR01_17527</name>
</gene>
<keyword evidence="3" id="KW-1185">Reference proteome</keyword>
<comment type="caution">
    <text evidence="2">The sequence shown here is derived from an EMBL/GenBank/DDBJ whole genome shotgun (WGS) entry which is preliminary data.</text>
</comment>
<dbReference type="AlphaFoldDB" id="A0AAD9ECE2"/>
<reference evidence="2" key="1">
    <citation type="submission" date="2023-01" db="EMBL/GenBank/DDBJ databases">
        <title>Colletotrichum chrysophilum M932 genome sequence.</title>
        <authorList>
            <person name="Baroncelli R."/>
        </authorList>
    </citation>
    <scope>NUCLEOTIDE SEQUENCE</scope>
    <source>
        <strain evidence="2">M932</strain>
    </source>
</reference>
<evidence type="ECO:0000256" key="1">
    <source>
        <dbReference type="SAM" id="MobiDB-lite"/>
    </source>
</evidence>
<organism evidence="2 3">
    <name type="scientific">Colletotrichum chrysophilum</name>
    <dbReference type="NCBI Taxonomy" id="1836956"/>
    <lineage>
        <taxon>Eukaryota</taxon>
        <taxon>Fungi</taxon>
        <taxon>Dikarya</taxon>
        <taxon>Ascomycota</taxon>
        <taxon>Pezizomycotina</taxon>
        <taxon>Sordariomycetes</taxon>
        <taxon>Hypocreomycetidae</taxon>
        <taxon>Glomerellales</taxon>
        <taxon>Glomerellaceae</taxon>
        <taxon>Colletotrichum</taxon>
        <taxon>Colletotrichum gloeosporioides species complex</taxon>
    </lineage>
</organism>
<dbReference type="EMBL" id="JAQOWY010000621">
    <property type="protein sequence ID" value="KAK1839851.1"/>
    <property type="molecule type" value="Genomic_DNA"/>
</dbReference>
<feature type="region of interest" description="Disordered" evidence="1">
    <location>
        <begin position="37"/>
        <end position="101"/>
    </location>
</feature>
<proteinExistence type="predicted"/>
<evidence type="ECO:0000313" key="3">
    <source>
        <dbReference type="Proteomes" id="UP001243330"/>
    </source>
</evidence>
<protein>
    <submittedName>
        <fullName evidence="2">Uncharacterized protein</fullName>
    </submittedName>
</protein>
<dbReference type="Proteomes" id="UP001243330">
    <property type="component" value="Unassembled WGS sequence"/>
</dbReference>
<accession>A0AAD9ECE2</accession>
<name>A0AAD9ECE2_9PEZI</name>
<evidence type="ECO:0000313" key="2">
    <source>
        <dbReference type="EMBL" id="KAK1839851.1"/>
    </source>
</evidence>